<dbReference type="AlphaFoldDB" id="X0TS73"/>
<reference evidence="1" key="1">
    <citation type="journal article" date="2014" name="Front. Microbiol.">
        <title>High frequency of phylogenetically diverse reductive dehalogenase-homologous genes in deep subseafloor sedimentary metagenomes.</title>
        <authorList>
            <person name="Kawai M."/>
            <person name="Futagami T."/>
            <person name="Toyoda A."/>
            <person name="Takaki Y."/>
            <person name="Nishi S."/>
            <person name="Hori S."/>
            <person name="Arai W."/>
            <person name="Tsubouchi T."/>
            <person name="Morono Y."/>
            <person name="Uchiyama I."/>
            <person name="Ito T."/>
            <person name="Fujiyama A."/>
            <person name="Inagaki F."/>
            <person name="Takami H."/>
        </authorList>
    </citation>
    <scope>NUCLEOTIDE SEQUENCE</scope>
    <source>
        <strain evidence="1">Expedition CK06-06</strain>
    </source>
</reference>
<protein>
    <submittedName>
        <fullName evidence="1">Uncharacterized protein</fullName>
    </submittedName>
</protein>
<dbReference type="EMBL" id="BARS01015940">
    <property type="protein sequence ID" value="GAF96069.1"/>
    <property type="molecule type" value="Genomic_DNA"/>
</dbReference>
<evidence type="ECO:0000313" key="1">
    <source>
        <dbReference type="EMBL" id="GAF96069.1"/>
    </source>
</evidence>
<name>X0TS73_9ZZZZ</name>
<gene>
    <name evidence="1" type="ORF">S01H1_26310</name>
</gene>
<comment type="caution">
    <text evidence="1">The sequence shown here is derived from an EMBL/GenBank/DDBJ whole genome shotgun (WGS) entry which is preliminary data.</text>
</comment>
<organism evidence="1">
    <name type="scientific">marine sediment metagenome</name>
    <dbReference type="NCBI Taxonomy" id="412755"/>
    <lineage>
        <taxon>unclassified sequences</taxon>
        <taxon>metagenomes</taxon>
        <taxon>ecological metagenomes</taxon>
    </lineage>
</organism>
<sequence length="167" mass="18409">MDMGDWPTIEAASSQADSDRAGELLWSVMRTRPPEQGLSCLYKLVDAHLRPDGGNRRRPVVDELLGEPPAGQTPRALVRHDVDSWAGMEQWRQWERKMDLAGVYLLRAPLPEGARLADGTRAAYPTPPPDYNVEDDLVGEFVSAGLERGCRFGLHYGSAGPGLVRAE</sequence>
<feature type="non-terminal residue" evidence="1">
    <location>
        <position position="167"/>
    </location>
</feature>
<accession>X0TS73</accession>
<proteinExistence type="predicted"/>